<dbReference type="SUPFAM" id="SSF47090">
    <property type="entry name" value="PGBD-like"/>
    <property type="match status" value="2"/>
</dbReference>
<dbReference type="Proteomes" id="UP000702425">
    <property type="component" value="Unassembled WGS sequence"/>
</dbReference>
<dbReference type="InterPro" id="IPR036366">
    <property type="entry name" value="PGBDSf"/>
</dbReference>
<dbReference type="EMBL" id="SRRZ01000078">
    <property type="protein sequence ID" value="NQE36242.1"/>
    <property type="molecule type" value="Genomic_DNA"/>
</dbReference>
<comment type="caution">
    <text evidence="2">The sequence shown here is derived from an EMBL/GenBank/DDBJ whole genome shotgun (WGS) entry which is preliminary data.</text>
</comment>
<proteinExistence type="predicted"/>
<protein>
    <submittedName>
        <fullName evidence="2">Spore cortex-lytic enzyme</fullName>
    </submittedName>
</protein>
<feature type="domain" description="Peptidoglycan binding-like" evidence="1">
    <location>
        <begin position="70"/>
        <end position="126"/>
    </location>
</feature>
<evidence type="ECO:0000313" key="2">
    <source>
        <dbReference type="EMBL" id="NQE36242.1"/>
    </source>
</evidence>
<feature type="domain" description="Peptidoglycan binding-like" evidence="1">
    <location>
        <begin position="168"/>
        <end position="224"/>
    </location>
</feature>
<name>A0ABX2D2M2_9CYAN</name>
<sequence length="226" mass="23961">MSQNLTASWNDAREVPSWLGGWSLCGLLLMGAIASTPVAAQLPTSEQSNGNSPIAQTGAIVRPAIKLGSRGSEVIELQAALKLLGFYADTVDGVFSQSTARAVSEFQEAAGIAPDAIVGQDTWNRLFPAAPSAIVENPIANDPVTADNSEISPEAQPTNFPVLRRRMRGPAVRDLQERLRAKGFLRVSADGVFGPATQAAVKAAQRQYQLPADGIVGRATWEALLR</sequence>
<organism evidence="2 3">
    <name type="scientific">Microcoleus asticus IPMA8</name>
    <dbReference type="NCBI Taxonomy" id="2563858"/>
    <lineage>
        <taxon>Bacteria</taxon>
        <taxon>Bacillati</taxon>
        <taxon>Cyanobacteriota</taxon>
        <taxon>Cyanophyceae</taxon>
        <taxon>Oscillatoriophycideae</taxon>
        <taxon>Oscillatoriales</taxon>
        <taxon>Microcoleaceae</taxon>
        <taxon>Microcoleus</taxon>
        <taxon>Microcoleus asticus</taxon>
    </lineage>
</organism>
<dbReference type="Pfam" id="PF01471">
    <property type="entry name" value="PG_binding_1"/>
    <property type="match status" value="2"/>
</dbReference>
<reference evidence="2 3" key="1">
    <citation type="journal article" date="2020" name="Sci. Rep.">
        <title>A novel cyanobacterial geosmin producer, revising GeoA distribution and dispersion patterns in Bacteria.</title>
        <authorList>
            <person name="Churro C."/>
            <person name="Semedo-Aguiar A.P."/>
            <person name="Silva A.D."/>
            <person name="Pereira-Leal J.B."/>
            <person name="Leite R.B."/>
        </authorList>
    </citation>
    <scope>NUCLEOTIDE SEQUENCE [LARGE SCALE GENOMIC DNA]</scope>
    <source>
        <strain evidence="2 3">IPMA8</strain>
    </source>
</reference>
<dbReference type="InterPro" id="IPR036365">
    <property type="entry name" value="PGBD-like_sf"/>
</dbReference>
<evidence type="ECO:0000259" key="1">
    <source>
        <dbReference type="Pfam" id="PF01471"/>
    </source>
</evidence>
<keyword evidence="3" id="KW-1185">Reference proteome</keyword>
<accession>A0ABX2D2M2</accession>
<dbReference type="Gene3D" id="1.10.101.10">
    <property type="entry name" value="PGBD-like superfamily/PGBD"/>
    <property type="match status" value="2"/>
</dbReference>
<evidence type="ECO:0000313" key="3">
    <source>
        <dbReference type="Proteomes" id="UP000702425"/>
    </source>
</evidence>
<gene>
    <name evidence="2" type="primary">sleB_2</name>
    <name evidence="2" type="ORF">E5S67_04005</name>
</gene>
<dbReference type="RefSeq" id="WP_172190168.1">
    <property type="nucleotide sequence ID" value="NZ_CAWPPK010000294.1"/>
</dbReference>
<dbReference type="InterPro" id="IPR002477">
    <property type="entry name" value="Peptidoglycan-bd-like"/>
</dbReference>